<reference evidence="10 11" key="1">
    <citation type="journal article" date="2018" name="J. Microbiol.">
        <title>Baekduia soli gen. nov., sp. nov., a novel bacterium isolated from the soil of Baekdu Mountain and proposal of a novel family name, Baekduiaceae fam. nov.</title>
        <authorList>
            <person name="An D.S."/>
            <person name="Siddiqi M.Z."/>
            <person name="Kim K.H."/>
            <person name="Yu H.S."/>
            <person name="Im W.T."/>
        </authorList>
    </citation>
    <scope>NUCLEOTIDE SEQUENCE [LARGE SCALE GENOMIC DNA]</scope>
    <source>
        <strain evidence="10 11">BR7-21</strain>
    </source>
</reference>
<feature type="binding site" evidence="4">
    <location>
        <position position="185"/>
    </location>
    <ligand>
        <name>D-glyceraldehyde 3-phosphate</name>
        <dbReference type="ChEBI" id="CHEBI:59776"/>
    </ligand>
</feature>
<dbReference type="Pfam" id="PF02800">
    <property type="entry name" value="Gp_dh_C"/>
    <property type="match status" value="1"/>
</dbReference>
<feature type="binding site" evidence="4">
    <location>
        <begin position="213"/>
        <end position="214"/>
    </location>
    <ligand>
        <name>D-glyceraldehyde 3-phosphate</name>
        <dbReference type="ChEBI" id="CHEBI:59776"/>
    </ligand>
</feature>
<dbReference type="SMART" id="SM00846">
    <property type="entry name" value="Gp_dh_N"/>
    <property type="match status" value="1"/>
</dbReference>
<dbReference type="KEGG" id="bsol:FSW04_09750"/>
<dbReference type="FunFam" id="3.30.360.10:FF:000002">
    <property type="entry name" value="Glyceraldehyde-3-phosphate dehydrogenase"/>
    <property type="match status" value="1"/>
</dbReference>
<evidence type="ECO:0000259" key="9">
    <source>
        <dbReference type="SMART" id="SM00846"/>
    </source>
</evidence>
<dbReference type="InterPro" id="IPR054835">
    <property type="entry name" value="G3PDH_Arsen"/>
</dbReference>
<feature type="binding site" evidence="5">
    <location>
        <position position="319"/>
    </location>
    <ligand>
        <name>NAD(+)</name>
        <dbReference type="ChEBI" id="CHEBI:57540"/>
    </ligand>
</feature>
<dbReference type="InterPro" id="IPR052978">
    <property type="entry name" value="GAP_dehydrogenase"/>
</dbReference>
<dbReference type="PROSITE" id="PS00071">
    <property type="entry name" value="GAPDH"/>
    <property type="match status" value="1"/>
</dbReference>
<dbReference type="InterPro" id="IPR020829">
    <property type="entry name" value="GlycerAld_3-P_DH_cat"/>
</dbReference>
<feature type="active site" description="Nucleophile" evidence="3">
    <location>
        <position position="155"/>
    </location>
</feature>
<dbReference type="PIRSF" id="PIRSF000149">
    <property type="entry name" value="GAP_DH"/>
    <property type="match status" value="1"/>
</dbReference>
<evidence type="ECO:0000256" key="5">
    <source>
        <dbReference type="PIRSR" id="PIRSR000149-3"/>
    </source>
</evidence>
<comment type="similarity">
    <text evidence="1 7">Belongs to the glyceraldehyde-3-phosphate dehydrogenase family.</text>
</comment>
<dbReference type="GO" id="GO:0051287">
    <property type="term" value="F:NAD binding"/>
    <property type="evidence" value="ECO:0007669"/>
    <property type="project" value="InterPro"/>
</dbReference>
<feature type="domain" description="Glyceraldehyde 3-phosphate dehydrogenase NAD(P) binding" evidence="9">
    <location>
        <begin position="2"/>
        <end position="155"/>
    </location>
</feature>
<dbReference type="Gene3D" id="3.30.360.10">
    <property type="entry name" value="Dihydrodipicolinate Reductase, domain 2"/>
    <property type="match status" value="1"/>
</dbReference>
<name>A0A5B8U435_9ACTN</name>
<evidence type="ECO:0000256" key="6">
    <source>
        <dbReference type="PIRSR" id="PIRSR000149-4"/>
    </source>
</evidence>
<evidence type="ECO:0000256" key="7">
    <source>
        <dbReference type="RuleBase" id="RU000397"/>
    </source>
</evidence>
<dbReference type="NCBIfam" id="TIGR01534">
    <property type="entry name" value="GAPDH-I"/>
    <property type="match status" value="1"/>
</dbReference>
<accession>A0A5B8U435</accession>
<evidence type="ECO:0000256" key="1">
    <source>
        <dbReference type="ARBA" id="ARBA00007406"/>
    </source>
</evidence>
<gene>
    <name evidence="10" type="ORF">FSW04_09750</name>
</gene>
<organism evidence="10 11">
    <name type="scientific">Baekduia soli</name>
    <dbReference type="NCBI Taxonomy" id="496014"/>
    <lineage>
        <taxon>Bacteria</taxon>
        <taxon>Bacillati</taxon>
        <taxon>Actinomycetota</taxon>
        <taxon>Thermoleophilia</taxon>
        <taxon>Solirubrobacterales</taxon>
        <taxon>Baekduiaceae</taxon>
        <taxon>Baekduia</taxon>
    </lineage>
</organism>
<dbReference type="SUPFAM" id="SSF51735">
    <property type="entry name" value="NAD(P)-binding Rossmann-fold domains"/>
    <property type="match status" value="1"/>
</dbReference>
<sequence>MTRIAINGFGRMGRLALRALWGRPDLGLEVVHVNEAKGGAGTAAHLLEFDSVHGRWAREVYGEGGMLRIDGHALGFSEAAEPGAVAWNEHGVELVLECSGRFRTMDALAPYFARGVGKVVVAAPVEDDRALNVVVGVNHDRYDPAVHDVVTAASCTTNCLAPVVKVLHEGLGIRRGSITTLHDMTNTQTVVDAPHKDLRRARAASVSLIPTTTGSATAIGLIFPELQGKLDGLAVRVPLVNASLTDAVFEVARPTTVDEVNGLLAAAAAEGPLAGILGYEERPLVSVDYVDDPRSGVVDALSTLVTDGTQVKVLAWYDNEWGYANRMVELAGIVAAGEAGGR</sequence>
<dbReference type="InterPro" id="IPR006424">
    <property type="entry name" value="Glyceraldehyde-3-P_DH_1"/>
</dbReference>
<evidence type="ECO:0000256" key="4">
    <source>
        <dbReference type="PIRSR" id="PIRSR000149-2"/>
    </source>
</evidence>
<dbReference type="InterPro" id="IPR020828">
    <property type="entry name" value="GlycerAld_3-P_DH_NAD(P)-bd"/>
</dbReference>
<dbReference type="CDD" id="cd18126">
    <property type="entry name" value="GAPDH_I_C"/>
    <property type="match status" value="1"/>
</dbReference>
<dbReference type="FunFam" id="3.40.50.720:FF:000001">
    <property type="entry name" value="Glyceraldehyde-3-phosphate dehydrogenase"/>
    <property type="match status" value="1"/>
</dbReference>
<dbReference type="EC" id="1.2.1.-" evidence="8"/>
<proteinExistence type="inferred from homology"/>
<dbReference type="AlphaFoldDB" id="A0A5B8U435"/>
<dbReference type="RefSeq" id="WP_146918717.1">
    <property type="nucleotide sequence ID" value="NZ_CP042430.1"/>
</dbReference>
<keyword evidence="2 8" id="KW-0560">Oxidoreductase</keyword>
<dbReference type="Pfam" id="PF00044">
    <property type="entry name" value="Gp_dh_N"/>
    <property type="match status" value="1"/>
</dbReference>
<evidence type="ECO:0000313" key="10">
    <source>
        <dbReference type="EMBL" id="QEC47824.1"/>
    </source>
</evidence>
<keyword evidence="5" id="KW-0520">NAD</keyword>
<dbReference type="InterPro" id="IPR020831">
    <property type="entry name" value="GlycerAld/Erythrose_P_DH"/>
</dbReference>
<dbReference type="CDD" id="cd05214">
    <property type="entry name" value="GAPDH_I_N"/>
    <property type="match status" value="1"/>
</dbReference>
<keyword evidence="11" id="KW-1185">Reference proteome</keyword>
<dbReference type="NCBIfam" id="NF033735">
    <property type="entry name" value="G3PDH_Arsen"/>
    <property type="match status" value="1"/>
</dbReference>
<dbReference type="EMBL" id="CP042430">
    <property type="protein sequence ID" value="QEC47824.1"/>
    <property type="molecule type" value="Genomic_DNA"/>
</dbReference>
<feature type="binding site" evidence="4">
    <location>
        <position position="236"/>
    </location>
    <ligand>
        <name>D-glyceraldehyde 3-phosphate</name>
        <dbReference type="ChEBI" id="CHEBI:59776"/>
    </ligand>
</feature>
<dbReference type="PRINTS" id="PR00078">
    <property type="entry name" value="G3PDHDRGNASE"/>
</dbReference>
<dbReference type="PANTHER" id="PTHR42955:SF1">
    <property type="entry name" value="GLYCERALDEHYDE-3-PHOSPHATE DEHYDROGENASE"/>
    <property type="match status" value="1"/>
</dbReference>
<dbReference type="GO" id="GO:0050661">
    <property type="term" value="F:NADP binding"/>
    <property type="evidence" value="ECO:0007669"/>
    <property type="project" value="InterPro"/>
</dbReference>
<evidence type="ECO:0000256" key="3">
    <source>
        <dbReference type="PIRSR" id="PIRSR000149-1"/>
    </source>
</evidence>
<dbReference type="InterPro" id="IPR036291">
    <property type="entry name" value="NAD(P)-bd_dom_sf"/>
</dbReference>
<dbReference type="InterPro" id="IPR020830">
    <property type="entry name" value="GlycerAld_3-P_DH_AS"/>
</dbReference>
<keyword evidence="5" id="KW-0547">Nucleotide-binding</keyword>
<evidence type="ECO:0000313" key="11">
    <source>
        <dbReference type="Proteomes" id="UP000321805"/>
    </source>
</evidence>
<dbReference type="GO" id="GO:0004365">
    <property type="term" value="F:glyceraldehyde-3-phosphate dehydrogenase (NAD+) (phosphorylating) activity"/>
    <property type="evidence" value="ECO:0007669"/>
    <property type="project" value="UniProtKB-ARBA"/>
</dbReference>
<protein>
    <recommendedName>
        <fullName evidence="8">Glyceraldehyde-3-phosphate dehydrogenase</fullName>
        <ecNumber evidence="8">1.2.1.-</ecNumber>
    </recommendedName>
</protein>
<dbReference type="Gene3D" id="3.40.50.720">
    <property type="entry name" value="NAD(P)-binding Rossmann-like Domain"/>
    <property type="match status" value="1"/>
</dbReference>
<evidence type="ECO:0000256" key="8">
    <source>
        <dbReference type="RuleBase" id="RU361160"/>
    </source>
</evidence>
<dbReference type="PANTHER" id="PTHR42955">
    <property type="entry name" value="GLYCERALDEHYDE-3-PHOSPHATE DEHYDROGENASE"/>
    <property type="match status" value="1"/>
</dbReference>
<dbReference type="GO" id="GO:0006006">
    <property type="term" value="P:glucose metabolic process"/>
    <property type="evidence" value="ECO:0007669"/>
    <property type="project" value="InterPro"/>
</dbReference>
<feature type="site" description="Activates thiol group during catalysis" evidence="6">
    <location>
        <position position="182"/>
    </location>
</feature>
<evidence type="ECO:0000256" key="2">
    <source>
        <dbReference type="ARBA" id="ARBA00023002"/>
    </source>
</evidence>
<dbReference type="Proteomes" id="UP000321805">
    <property type="component" value="Chromosome"/>
</dbReference>
<dbReference type="OrthoDB" id="9803304at2"/>
<feature type="binding site" evidence="4">
    <location>
        <begin position="154"/>
        <end position="156"/>
    </location>
    <ligand>
        <name>D-glyceraldehyde 3-phosphate</name>
        <dbReference type="ChEBI" id="CHEBI:59776"/>
    </ligand>
</feature>
<dbReference type="SUPFAM" id="SSF55347">
    <property type="entry name" value="Glyceraldehyde-3-phosphate dehydrogenase-like, C-terminal domain"/>
    <property type="match status" value="1"/>
</dbReference>